<dbReference type="Pfam" id="PF06537">
    <property type="entry name" value="DHOR"/>
    <property type="match status" value="2"/>
</dbReference>
<evidence type="ECO:0000256" key="4">
    <source>
        <dbReference type="PROSITE-ProRule" id="PRU00433"/>
    </source>
</evidence>
<name>A0ABV2BYM3_9GAMM</name>
<protein>
    <submittedName>
        <fullName evidence="6">Di-heme oxidoredictase family protein</fullName>
    </submittedName>
</protein>
<dbReference type="InterPro" id="IPR010538">
    <property type="entry name" value="DHOR"/>
</dbReference>
<dbReference type="InterPro" id="IPR009056">
    <property type="entry name" value="Cyt_c-like_dom"/>
</dbReference>
<dbReference type="PANTHER" id="PTHR30600:SF4">
    <property type="entry name" value="CYTOCHROME C DOMAIN-CONTAINING PROTEIN"/>
    <property type="match status" value="1"/>
</dbReference>
<dbReference type="Gene3D" id="1.10.760.10">
    <property type="entry name" value="Cytochrome c-like domain"/>
    <property type="match status" value="1"/>
</dbReference>
<proteinExistence type="predicted"/>
<gene>
    <name evidence="6" type="ORF">ABVT43_17980</name>
</gene>
<comment type="caution">
    <text evidence="6">The sequence shown here is derived from an EMBL/GenBank/DDBJ whole genome shotgun (WGS) entry which is preliminary data.</text>
</comment>
<evidence type="ECO:0000256" key="3">
    <source>
        <dbReference type="ARBA" id="ARBA00023004"/>
    </source>
</evidence>
<dbReference type="PROSITE" id="PS51007">
    <property type="entry name" value="CYTC"/>
    <property type="match status" value="1"/>
</dbReference>
<evidence type="ECO:0000259" key="5">
    <source>
        <dbReference type="PROSITE" id="PS51007"/>
    </source>
</evidence>
<dbReference type="InterPro" id="IPR051395">
    <property type="entry name" value="Cytochrome_c_Peroxidase/MauG"/>
</dbReference>
<reference evidence="6 7" key="1">
    <citation type="submission" date="2024-06" db="EMBL/GenBank/DDBJ databases">
        <authorList>
            <person name="Li F."/>
        </authorList>
    </citation>
    <scope>NUCLEOTIDE SEQUENCE [LARGE SCALE GENOMIC DNA]</scope>
    <source>
        <strain evidence="6 7">GXAS 311</strain>
    </source>
</reference>
<dbReference type="RefSeq" id="WP_353897619.1">
    <property type="nucleotide sequence ID" value="NZ_JBEVCJ010000032.1"/>
</dbReference>
<keyword evidence="3 4" id="KW-0408">Iron</keyword>
<dbReference type="Proteomes" id="UP001548189">
    <property type="component" value="Unassembled WGS sequence"/>
</dbReference>
<keyword evidence="2 4" id="KW-0479">Metal-binding</keyword>
<accession>A0ABV2BYM3</accession>
<feature type="domain" description="Cytochrome c" evidence="5">
    <location>
        <begin position="419"/>
        <end position="596"/>
    </location>
</feature>
<evidence type="ECO:0000313" key="7">
    <source>
        <dbReference type="Proteomes" id="UP001548189"/>
    </source>
</evidence>
<sequence>MKNYSCKQQNIINLLTKKPTKQTNLVQFLMPIFKPRSLQWISRLAPFAGAISLGLIVACGGSGGGSTQPEPPEIKDPPIVIEPPKNELPEVSADVVDPSEVNAGGEVTVARSDEDAFGQSAPKVSSDFNLDANFKAGNMLFRNTHAGQGPILNTATCQGCHVKDGRGHIPMDSSEPMDAMLIKISAVDGQDEPTYGGQIQTFGIASFEGNDPTAGLPRYNGAINTGEALGEAYVYIEFTEINGQYPDGENYVLRQPTYRIKDLSYGDISPGSLLSPRVAPALFGLGLLGAIAETDIRALADPNDANNDGISGRVNQQQTILSDEVKLGRFGSKAFTTSVLHQTVMAYRGDMGITSSIVPDEPCTVLQQACIDKAADEPNGGNEGSDITHVELALVEFYSRTLAVPKRRGYDAASETWQADIWLGRQKFFNIGCTGCHVPRHQTGEAAGSVLGEIQLNQLTPDAAPIEALSSQVIWPYTDLLLHDMGGSCQPLTRELVTGESCSGGEMCEYVLRCDGLADGRPEGLASGSEWRTAPLWGLGLVKTVNPRATYLHDGRARTIEEAILWHGGEAQTSLEQFKLLNKNERAAVIAFLESM</sequence>
<dbReference type="PIRSF" id="PIRSF028099">
    <property type="entry name" value="DUF1111"/>
    <property type="match status" value="1"/>
</dbReference>
<evidence type="ECO:0000313" key="6">
    <source>
        <dbReference type="EMBL" id="MET1257037.1"/>
    </source>
</evidence>
<dbReference type="PANTHER" id="PTHR30600">
    <property type="entry name" value="CYTOCHROME C PEROXIDASE-RELATED"/>
    <property type="match status" value="1"/>
</dbReference>
<keyword evidence="1 4" id="KW-0349">Heme</keyword>
<evidence type="ECO:0000256" key="1">
    <source>
        <dbReference type="ARBA" id="ARBA00022617"/>
    </source>
</evidence>
<keyword evidence="7" id="KW-1185">Reference proteome</keyword>
<dbReference type="SUPFAM" id="SSF46626">
    <property type="entry name" value="Cytochrome c"/>
    <property type="match status" value="1"/>
</dbReference>
<dbReference type="InterPro" id="IPR036909">
    <property type="entry name" value="Cyt_c-like_dom_sf"/>
</dbReference>
<dbReference type="EMBL" id="JBEVCJ010000032">
    <property type="protein sequence ID" value="MET1257037.1"/>
    <property type="molecule type" value="Genomic_DNA"/>
</dbReference>
<evidence type="ECO:0000256" key="2">
    <source>
        <dbReference type="ARBA" id="ARBA00022723"/>
    </source>
</evidence>
<organism evidence="6 7">
    <name type="scientific">Aliikangiella maris</name>
    <dbReference type="NCBI Taxonomy" id="3162458"/>
    <lineage>
        <taxon>Bacteria</taxon>
        <taxon>Pseudomonadati</taxon>
        <taxon>Pseudomonadota</taxon>
        <taxon>Gammaproteobacteria</taxon>
        <taxon>Oceanospirillales</taxon>
        <taxon>Pleioneaceae</taxon>
        <taxon>Aliikangiella</taxon>
    </lineage>
</organism>